<feature type="active site" description="Nucleophile" evidence="11">
    <location>
        <position position="268"/>
    </location>
</feature>
<feature type="binding site" evidence="11">
    <location>
        <position position="269"/>
    </location>
    <ligand>
        <name>L-glutamine</name>
        <dbReference type="ChEBI" id="CHEBI:58359"/>
    </ligand>
</feature>
<evidence type="ECO:0000256" key="6">
    <source>
        <dbReference type="ARBA" id="ARBA00022840"/>
    </source>
</evidence>
<reference evidence="14" key="1">
    <citation type="submission" date="2016-10" db="EMBL/GenBank/DDBJ databases">
        <authorList>
            <person name="Varghese N."/>
            <person name="Submissions S."/>
        </authorList>
    </citation>
    <scope>NUCLEOTIDE SEQUENCE [LARGE SCALE GENOMIC DNA]</scope>
    <source>
        <strain evidence="14">DSM 5918</strain>
    </source>
</reference>
<dbReference type="PANTHER" id="PTHR43418:SF7">
    <property type="entry name" value="CARBAMOYL-PHOSPHATE SYNTHASE SMALL CHAIN"/>
    <property type="match status" value="1"/>
</dbReference>
<dbReference type="PRINTS" id="PR00096">
    <property type="entry name" value="GATASE"/>
</dbReference>
<evidence type="ECO:0000256" key="11">
    <source>
        <dbReference type="HAMAP-Rule" id="MF_01209"/>
    </source>
</evidence>
<dbReference type="RefSeq" id="WP_092373901.1">
    <property type="nucleotide sequence ID" value="NZ_FORX01000006.1"/>
</dbReference>
<dbReference type="Gene3D" id="3.40.50.880">
    <property type="match status" value="1"/>
</dbReference>
<protein>
    <recommendedName>
        <fullName evidence="11">Carbamoyl phosphate synthase small chain</fullName>
        <ecNumber evidence="11">6.3.5.5</ecNumber>
    </recommendedName>
    <alternativeName>
        <fullName evidence="11">Carbamoyl phosphate synthetase glutamine chain</fullName>
    </alternativeName>
</protein>
<keyword evidence="11" id="KW-0028">Amino-acid biosynthesis</keyword>
<feature type="binding site" evidence="11">
    <location>
        <position position="313"/>
    </location>
    <ligand>
        <name>L-glutamine</name>
        <dbReference type="ChEBI" id="CHEBI:58359"/>
    </ligand>
</feature>
<dbReference type="CDD" id="cd01744">
    <property type="entry name" value="GATase1_CPSase"/>
    <property type="match status" value="1"/>
</dbReference>
<comment type="catalytic activity">
    <reaction evidence="9 11">
        <text>hydrogencarbonate + L-glutamine + 2 ATP + H2O = carbamoyl phosphate + L-glutamate + 2 ADP + phosphate + 2 H(+)</text>
        <dbReference type="Rhea" id="RHEA:18633"/>
        <dbReference type="ChEBI" id="CHEBI:15377"/>
        <dbReference type="ChEBI" id="CHEBI:15378"/>
        <dbReference type="ChEBI" id="CHEBI:17544"/>
        <dbReference type="ChEBI" id="CHEBI:29985"/>
        <dbReference type="ChEBI" id="CHEBI:30616"/>
        <dbReference type="ChEBI" id="CHEBI:43474"/>
        <dbReference type="ChEBI" id="CHEBI:58228"/>
        <dbReference type="ChEBI" id="CHEBI:58359"/>
        <dbReference type="ChEBI" id="CHEBI:456216"/>
        <dbReference type="EC" id="6.3.5.5"/>
    </reaction>
</comment>
<keyword evidence="5 11" id="KW-0547">Nucleotide-binding</keyword>
<accession>A0A1I3TSF1</accession>
<comment type="pathway">
    <text evidence="1 11">Pyrimidine metabolism; UMP biosynthesis via de novo pathway; (S)-dihydroorotate from bicarbonate: step 1/3.</text>
</comment>
<dbReference type="NCBIfam" id="TIGR01368">
    <property type="entry name" value="CPSaseIIsmall"/>
    <property type="match status" value="1"/>
</dbReference>
<dbReference type="InterPro" id="IPR050472">
    <property type="entry name" value="Anth_synth/Amidotransfase"/>
</dbReference>
<dbReference type="NCBIfam" id="NF009475">
    <property type="entry name" value="PRK12838.1"/>
    <property type="match status" value="1"/>
</dbReference>
<feature type="binding site" evidence="11">
    <location>
        <position position="243"/>
    </location>
    <ligand>
        <name>L-glutamine</name>
        <dbReference type="ChEBI" id="CHEBI:58359"/>
    </ligand>
</feature>
<dbReference type="EMBL" id="FORX01000006">
    <property type="protein sequence ID" value="SFJ73550.1"/>
    <property type="molecule type" value="Genomic_DNA"/>
</dbReference>
<dbReference type="InterPro" id="IPR029062">
    <property type="entry name" value="Class_I_gatase-like"/>
</dbReference>
<evidence type="ECO:0000259" key="12">
    <source>
        <dbReference type="SMART" id="SM01097"/>
    </source>
</evidence>
<keyword evidence="8 11" id="KW-0665">Pyrimidine biosynthesis</keyword>
<dbReference type="STRING" id="52560.SAMN04488082_10676"/>
<dbReference type="FunFam" id="3.50.30.20:FF:000001">
    <property type="entry name" value="Carbamoyl-phosphate synthase small chain"/>
    <property type="match status" value="1"/>
</dbReference>
<dbReference type="GO" id="GO:0004359">
    <property type="term" value="F:glutaminase activity"/>
    <property type="evidence" value="ECO:0007669"/>
    <property type="project" value="RHEA"/>
</dbReference>
<dbReference type="GO" id="GO:0004088">
    <property type="term" value="F:carbamoyl-phosphate synthase (glutamine-hydrolyzing) activity"/>
    <property type="evidence" value="ECO:0007669"/>
    <property type="project" value="UniProtKB-UniRule"/>
</dbReference>
<evidence type="ECO:0000256" key="2">
    <source>
        <dbReference type="ARBA" id="ARBA00005077"/>
    </source>
</evidence>
<evidence type="ECO:0000313" key="13">
    <source>
        <dbReference type="EMBL" id="SFJ73550.1"/>
    </source>
</evidence>
<evidence type="ECO:0000256" key="7">
    <source>
        <dbReference type="ARBA" id="ARBA00022962"/>
    </source>
</evidence>
<feature type="binding site" evidence="11">
    <location>
        <position position="312"/>
    </location>
    <ligand>
        <name>L-glutamine</name>
        <dbReference type="ChEBI" id="CHEBI:58359"/>
    </ligand>
</feature>
<name>A0A1I3TSF1_9BACT</name>
<dbReference type="EC" id="6.3.5.5" evidence="11"/>
<evidence type="ECO:0000256" key="9">
    <source>
        <dbReference type="ARBA" id="ARBA00048816"/>
    </source>
</evidence>
<dbReference type="InterPro" id="IPR006274">
    <property type="entry name" value="CarbamoylP_synth_ssu"/>
</dbReference>
<dbReference type="GO" id="GO:0006526">
    <property type="term" value="P:L-arginine biosynthetic process"/>
    <property type="evidence" value="ECO:0007669"/>
    <property type="project" value="UniProtKB-UniRule"/>
</dbReference>
<dbReference type="PRINTS" id="PR00099">
    <property type="entry name" value="CPSGATASE"/>
</dbReference>
<feature type="binding site" evidence="11">
    <location>
        <position position="45"/>
    </location>
    <ligand>
        <name>L-glutamine</name>
        <dbReference type="ChEBI" id="CHEBI:58359"/>
    </ligand>
</feature>
<dbReference type="UniPathway" id="UPA00070">
    <property type="reaction ID" value="UER00115"/>
</dbReference>
<comment type="similarity">
    <text evidence="3 11">Belongs to the CarA family.</text>
</comment>
<dbReference type="Gene3D" id="3.50.30.20">
    <property type="entry name" value="Carbamoyl-phosphate synthase small subunit, N-terminal domain"/>
    <property type="match status" value="1"/>
</dbReference>
<feature type="active site" evidence="11">
    <location>
        <position position="351"/>
    </location>
</feature>
<evidence type="ECO:0000256" key="10">
    <source>
        <dbReference type="ARBA" id="ARBA00049285"/>
    </source>
</evidence>
<evidence type="ECO:0000256" key="1">
    <source>
        <dbReference type="ARBA" id="ARBA00004812"/>
    </source>
</evidence>
<dbReference type="HAMAP" id="MF_01209">
    <property type="entry name" value="CPSase_S_chain"/>
    <property type="match status" value="1"/>
</dbReference>
<feature type="domain" description="Carbamoyl-phosphate synthase small subunit N-terminal" evidence="12">
    <location>
        <begin position="1"/>
        <end position="131"/>
    </location>
</feature>
<dbReference type="PRINTS" id="PR00097">
    <property type="entry name" value="ANTSNTHASEII"/>
</dbReference>
<gene>
    <name evidence="11" type="primary">carA</name>
    <name evidence="13" type="ORF">SAMN04488082_10676</name>
</gene>
<dbReference type="InterPro" id="IPR036480">
    <property type="entry name" value="CarbP_synth_ssu_N_sf"/>
</dbReference>
<dbReference type="InterPro" id="IPR035686">
    <property type="entry name" value="CPSase_GATase1"/>
</dbReference>
<evidence type="ECO:0000256" key="8">
    <source>
        <dbReference type="ARBA" id="ARBA00022975"/>
    </source>
</evidence>
<feature type="active site" evidence="11">
    <location>
        <position position="353"/>
    </location>
</feature>
<feature type="binding site" evidence="11">
    <location>
        <position position="241"/>
    </location>
    <ligand>
        <name>L-glutamine</name>
        <dbReference type="ChEBI" id="CHEBI:58359"/>
    </ligand>
</feature>
<dbReference type="Pfam" id="PF00117">
    <property type="entry name" value="GATase"/>
    <property type="match status" value="1"/>
</dbReference>
<feature type="binding site" evidence="11">
    <location>
        <position position="310"/>
    </location>
    <ligand>
        <name>L-glutamine</name>
        <dbReference type="ChEBI" id="CHEBI:58359"/>
    </ligand>
</feature>
<sequence>MKAILALEDGTWFAGQSFTGPGEAGGEVIFNTGMSGYQEILTDPSYYGQMVCMTYPLIGNYGVNLEDVESSRIHCPALIVKECCKEPSNWRSKESLPDYLKRHGIMGLEGIDTRALTRHLRIHGAMRGIISTADLTPEELVAKAAALPSMEGANLVDFVAPKEPYYWDGTGPVPATMDGDLPLWPENSEGSLRVIVYDYGIKWNILRLLAAENLTILVVPPTFPVHLVKKLAPNGIFLSNGPGDPATLTEAIAIIRELCELYPVGGICLGHQLLGIALGGTSFKLKFGHHGINHPVRDDITRKIEISSQNHGFCVDISNLDFLELTHLNLNDQTLEGFRHKTKPIFSVQHHPEAGPGPHDSQYFFARFRRMVETGQVQ</sequence>
<dbReference type="SUPFAM" id="SSF52021">
    <property type="entry name" value="Carbamoyl phosphate synthetase, small subunit N-terminal domain"/>
    <property type="match status" value="1"/>
</dbReference>
<keyword evidence="14" id="KW-1185">Reference proteome</keyword>
<dbReference type="PROSITE" id="PS51273">
    <property type="entry name" value="GATASE_TYPE_1"/>
    <property type="match status" value="1"/>
</dbReference>
<dbReference type="GO" id="GO:0044205">
    <property type="term" value="P:'de novo' UMP biosynthetic process"/>
    <property type="evidence" value="ECO:0007669"/>
    <property type="project" value="UniProtKB-UniRule"/>
</dbReference>
<evidence type="ECO:0000256" key="4">
    <source>
        <dbReference type="ARBA" id="ARBA00022598"/>
    </source>
</evidence>
<feature type="region of interest" description="CPSase" evidence="11">
    <location>
        <begin position="1"/>
        <end position="192"/>
    </location>
</feature>
<dbReference type="UniPathway" id="UPA00068">
    <property type="reaction ID" value="UER00171"/>
</dbReference>
<comment type="subunit">
    <text evidence="11">Composed of two chains; the small (or glutamine) chain promotes the hydrolysis of glutamine to ammonia, which is used by the large (or ammonia) chain to synthesize carbamoyl phosphate. Tetramer of heterodimers (alpha,beta)4.</text>
</comment>
<keyword evidence="7 11" id="KW-0315">Glutamine amidotransferase</keyword>
<dbReference type="SMART" id="SM01097">
    <property type="entry name" value="CPSase_sm_chain"/>
    <property type="match status" value="1"/>
</dbReference>
<keyword evidence="6 11" id="KW-0067">ATP-binding</keyword>
<comment type="pathway">
    <text evidence="2 11">Amino-acid biosynthesis; L-arginine biosynthesis; carbamoyl phosphate from bicarbonate: step 1/1.</text>
</comment>
<dbReference type="GO" id="GO:0006541">
    <property type="term" value="P:glutamine metabolic process"/>
    <property type="evidence" value="ECO:0007669"/>
    <property type="project" value="InterPro"/>
</dbReference>
<dbReference type="PANTHER" id="PTHR43418">
    <property type="entry name" value="MULTIFUNCTIONAL TRYPTOPHAN BIOSYNTHESIS PROTEIN-RELATED"/>
    <property type="match status" value="1"/>
</dbReference>
<dbReference type="GO" id="GO:0006207">
    <property type="term" value="P:'de novo' pyrimidine nucleobase biosynthetic process"/>
    <property type="evidence" value="ECO:0007669"/>
    <property type="project" value="InterPro"/>
</dbReference>
<dbReference type="GO" id="GO:0005524">
    <property type="term" value="F:ATP binding"/>
    <property type="evidence" value="ECO:0007669"/>
    <property type="project" value="UniProtKB-UniRule"/>
</dbReference>
<dbReference type="AlphaFoldDB" id="A0A1I3TSF1"/>
<dbReference type="SUPFAM" id="SSF52317">
    <property type="entry name" value="Class I glutamine amidotransferase-like"/>
    <property type="match status" value="1"/>
</dbReference>
<keyword evidence="11" id="KW-0055">Arginine biosynthesis</keyword>
<comment type="catalytic activity">
    <reaction evidence="10 11">
        <text>L-glutamine + H2O = L-glutamate + NH4(+)</text>
        <dbReference type="Rhea" id="RHEA:15889"/>
        <dbReference type="ChEBI" id="CHEBI:15377"/>
        <dbReference type="ChEBI" id="CHEBI:28938"/>
        <dbReference type="ChEBI" id="CHEBI:29985"/>
        <dbReference type="ChEBI" id="CHEBI:58359"/>
    </reaction>
</comment>
<comment type="function">
    <text evidence="11">Small subunit of the glutamine-dependent carbamoyl phosphate synthetase (CPSase). CPSase catalyzes the formation of carbamoyl phosphate from the ammonia moiety of glutamine, carbonate, and phosphate donated by ATP, constituting the first step of 2 biosynthetic pathways, one leading to arginine and/or urea and the other to pyrimidine nucleotides. The small subunit (glutamine amidotransferase) binds and cleaves glutamine to supply the large subunit with the substrate ammonia.</text>
</comment>
<dbReference type="Proteomes" id="UP000198635">
    <property type="component" value="Unassembled WGS sequence"/>
</dbReference>
<dbReference type="OrthoDB" id="9804328at2"/>
<dbReference type="InterPro" id="IPR002474">
    <property type="entry name" value="CarbamoylP_synth_ssu_N"/>
</dbReference>
<dbReference type="InterPro" id="IPR017926">
    <property type="entry name" value="GATASE"/>
</dbReference>
<keyword evidence="4 11" id="KW-0436">Ligase</keyword>
<evidence type="ECO:0000256" key="3">
    <source>
        <dbReference type="ARBA" id="ARBA00007800"/>
    </source>
</evidence>
<evidence type="ECO:0000313" key="14">
    <source>
        <dbReference type="Proteomes" id="UP000198635"/>
    </source>
</evidence>
<feature type="binding site" evidence="11">
    <location>
        <position position="272"/>
    </location>
    <ligand>
        <name>L-glutamine</name>
        <dbReference type="ChEBI" id="CHEBI:58359"/>
    </ligand>
</feature>
<proteinExistence type="inferred from homology"/>
<organism evidence="13 14">
    <name type="scientific">Desulfomicrobium apsheronum</name>
    <dbReference type="NCBI Taxonomy" id="52560"/>
    <lineage>
        <taxon>Bacteria</taxon>
        <taxon>Pseudomonadati</taxon>
        <taxon>Thermodesulfobacteriota</taxon>
        <taxon>Desulfovibrionia</taxon>
        <taxon>Desulfovibrionales</taxon>
        <taxon>Desulfomicrobiaceae</taxon>
        <taxon>Desulfomicrobium</taxon>
    </lineage>
</organism>
<dbReference type="Pfam" id="PF00988">
    <property type="entry name" value="CPSase_sm_chain"/>
    <property type="match status" value="1"/>
</dbReference>
<evidence type="ECO:0000256" key="5">
    <source>
        <dbReference type="ARBA" id="ARBA00022741"/>
    </source>
</evidence>